<comment type="subcellular location">
    <subcellularLocation>
        <location evidence="1">Cell membrane</location>
        <topology evidence="1">Multi-pass membrane protein</topology>
    </subcellularLocation>
</comment>
<keyword evidence="2" id="KW-1003">Cell membrane</keyword>
<reference evidence="8" key="1">
    <citation type="journal article" date="2019" name="Int. J. Syst. Evol. Microbiol.">
        <title>The Global Catalogue of Microorganisms (GCM) 10K type strain sequencing project: providing services to taxonomists for standard genome sequencing and annotation.</title>
        <authorList>
            <consortium name="The Broad Institute Genomics Platform"/>
            <consortium name="The Broad Institute Genome Sequencing Center for Infectious Disease"/>
            <person name="Wu L."/>
            <person name="Ma J."/>
        </authorList>
    </citation>
    <scope>NUCLEOTIDE SEQUENCE [LARGE SCALE GENOMIC DNA]</scope>
    <source>
        <strain evidence="8">JCM 16923</strain>
    </source>
</reference>
<sequence length="351" mass="37380">MTSNAEKIKQLPARAKALYEDLTVRWRWLARALATLQRYGDRRGSTYAAAIAFSGVLALVPILMVSFAVAGFVLAGRPELVAQIIDEVVKAMPGQLGETVGDIIESAIDSRGAVGTIGLVSAALTGIGWITLVRTGMTDMWGGRMTTSAVMGKLRDLGMFVTLGLVFVLTIALSVLANGPVASQLTEWVGLEAFSTVLRWAAQLVAVAGTWGLFLVVLAKLPRQKLPFRTVLWTALGTALVFTVLKELGGLYLRSVLSGPAGVAFGPIIGILAFSYLASQIVLYATAWISANPANEQYRLVDYTVEETEPEPVLLAPVYEESAAPRARALVTAAGVGAAAAGLYGWIRRDR</sequence>
<evidence type="ECO:0000256" key="1">
    <source>
        <dbReference type="ARBA" id="ARBA00004651"/>
    </source>
</evidence>
<keyword evidence="5 6" id="KW-0472">Membrane</keyword>
<feature type="transmembrane region" description="Helical" evidence="6">
    <location>
        <begin position="47"/>
        <end position="74"/>
    </location>
</feature>
<feature type="transmembrane region" description="Helical" evidence="6">
    <location>
        <begin position="226"/>
        <end position="245"/>
    </location>
</feature>
<evidence type="ECO:0000256" key="3">
    <source>
        <dbReference type="ARBA" id="ARBA00022692"/>
    </source>
</evidence>
<feature type="transmembrane region" description="Helical" evidence="6">
    <location>
        <begin position="265"/>
        <end position="289"/>
    </location>
</feature>
<proteinExistence type="predicted"/>
<evidence type="ECO:0000313" key="8">
    <source>
        <dbReference type="Proteomes" id="UP001418444"/>
    </source>
</evidence>
<feature type="transmembrane region" description="Helical" evidence="6">
    <location>
        <begin position="113"/>
        <end position="136"/>
    </location>
</feature>
<name>A0ABP7P7Z5_9ACTN</name>
<feature type="transmembrane region" description="Helical" evidence="6">
    <location>
        <begin position="197"/>
        <end position="219"/>
    </location>
</feature>
<dbReference type="PANTHER" id="PTHR30213:SF1">
    <property type="entry name" value="INNER MEMBRANE PROTEIN YHJD"/>
    <property type="match status" value="1"/>
</dbReference>
<dbReference type="PANTHER" id="PTHR30213">
    <property type="entry name" value="INNER MEMBRANE PROTEIN YHJD"/>
    <property type="match status" value="1"/>
</dbReference>
<evidence type="ECO:0000256" key="4">
    <source>
        <dbReference type="ARBA" id="ARBA00022989"/>
    </source>
</evidence>
<dbReference type="EMBL" id="BAAAZW010000006">
    <property type="protein sequence ID" value="GAA3961229.1"/>
    <property type="molecule type" value="Genomic_DNA"/>
</dbReference>
<dbReference type="Proteomes" id="UP001418444">
    <property type="component" value="Unassembled WGS sequence"/>
</dbReference>
<evidence type="ECO:0000256" key="6">
    <source>
        <dbReference type="SAM" id="Phobius"/>
    </source>
</evidence>
<organism evidence="7 8">
    <name type="scientific">Gordonia caeni</name>
    <dbReference type="NCBI Taxonomy" id="1007097"/>
    <lineage>
        <taxon>Bacteria</taxon>
        <taxon>Bacillati</taxon>
        <taxon>Actinomycetota</taxon>
        <taxon>Actinomycetes</taxon>
        <taxon>Mycobacteriales</taxon>
        <taxon>Gordoniaceae</taxon>
        <taxon>Gordonia</taxon>
    </lineage>
</organism>
<protein>
    <submittedName>
        <fullName evidence="7">Inner membrane protein YhjD</fullName>
    </submittedName>
</protein>
<keyword evidence="8" id="KW-1185">Reference proteome</keyword>
<evidence type="ECO:0000256" key="5">
    <source>
        <dbReference type="ARBA" id="ARBA00023136"/>
    </source>
</evidence>
<keyword evidence="4 6" id="KW-1133">Transmembrane helix</keyword>
<gene>
    <name evidence="7" type="primary">yhjD</name>
    <name evidence="7" type="ORF">GCM10022231_21600</name>
</gene>
<evidence type="ECO:0000313" key="7">
    <source>
        <dbReference type="EMBL" id="GAA3961229.1"/>
    </source>
</evidence>
<feature type="transmembrane region" description="Helical" evidence="6">
    <location>
        <begin position="157"/>
        <end position="177"/>
    </location>
</feature>
<dbReference type="InterPro" id="IPR017039">
    <property type="entry name" value="Virul_fac_BrkB"/>
</dbReference>
<accession>A0ABP7P7Z5</accession>
<evidence type="ECO:0000256" key="2">
    <source>
        <dbReference type="ARBA" id="ARBA00022475"/>
    </source>
</evidence>
<keyword evidence="3 6" id="KW-0812">Transmembrane</keyword>
<dbReference type="RefSeq" id="WP_344783548.1">
    <property type="nucleotide sequence ID" value="NZ_BAAAZW010000006.1"/>
</dbReference>
<comment type="caution">
    <text evidence="7">The sequence shown here is derived from an EMBL/GenBank/DDBJ whole genome shotgun (WGS) entry which is preliminary data.</text>
</comment>
<dbReference type="Pfam" id="PF03631">
    <property type="entry name" value="Virul_fac_BrkB"/>
    <property type="match status" value="1"/>
</dbReference>